<keyword evidence="6" id="KW-0739">Sodium transport</keyword>
<keyword evidence="3 7" id="KW-0812">Transmembrane</keyword>
<keyword evidence="9" id="KW-1185">Reference proteome</keyword>
<evidence type="ECO:0000256" key="7">
    <source>
        <dbReference type="SAM" id="Phobius"/>
    </source>
</evidence>
<sequence length="218" mass="24023">VAAEYCKDTTLLLMGVICLAASIEKWNLHKRIALRMVMIAGAKPGMLVLGFMCCTVFLSMWLSNTSTTAMVMPIAEAVLQQLICTGLADFHDDSETGNSPEEDSAISTKEENLDKNQLELLYHNEQYGQVGEVNGFGLQPVLNKTFVRQTNGQLPQVAIEIPNVKRVKARRDSQYPTKRDHMICKCLSLSITYAATIGGLITITGTSTNLIFAEQFNT</sequence>
<evidence type="ECO:0000313" key="8">
    <source>
        <dbReference type="EMBL" id="MEQ2165073.1"/>
    </source>
</evidence>
<proteinExistence type="inferred from homology"/>
<evidence type="ECO:0000256" key="5">
    <source>
        <dbReference type="ARBA" id="ARBA00023136"/>
    </source>
</evidence>
<keyword evidence="6" id="KW-0915">Sodium</keyword>
<name>A0ABV0N348_9TELE</name>
<evidence type="ECO:0000256" key="2">
    <source>
        <dbReference type="ARBA" id="ARBA00006772"/>
    </source>
</evidence>
<keyword evidence="6" id="KW-0813">Transport</keyword>
<dbReference type="PANTHER" id="PTHR10283:SF63">
    <property type="entry name" value="SOLUTE CARRIER FAMILY 13 MEMBER 4"/>
    <property type="match status" value="1"/>
</dbReference>
<reference evidence="8 9" key="1">
    <citation type="submission" date="2021-06" db="EMBL/GenBank/DDBJ databases">
        <authorList>
            <person name="Palmer J.M."/>
        </authorList>
    </citation>
    <scope>NUCLEOTIDE SEQUENCE [LARGE SCALE GENOMIC DNA]</scope>
    <source>
        <strain evidence="8 9">GA_2019</strain>
        <tissue evidence="8">Muscle</tissue>
    </source>
</reference>
<dbReference type="Pfam" id="PF00939">
    <property type="entry name" value="Na_sulph_symp"/>
    <property type="match status" value="1"/>
</dbReference>
<dbReference type="EMBL" id="JAHRIO010020882">
    <property type="protein sequence ID" value="MEQ2165073.1"/>
    <property type="molecule type" value="Genomic_DNA"/>
</dbReference>
<feature type="non-terminal residue" evidence="8">
    <location>
        <position position="1"/>
    </location>
</feature>
<keyword evidence="6" id="KW-0406">Ion transport</keyword>
<accession>A0ABV0N348</accession>
<protein>
    <recommendedName>
        <fullName evidence="10">Solute carrier family 13 member 4</fullName>
    </recommendedName>
</protein>
<evidence type="ECO:0000256" key="3">
    <source>
        <dbReference type="ARBA" id="ARBA00022692"/>
    </source>
</evidence>
<dbReference type="PANTHER" id="PTHR10283">
    <property type="entry name" value="SOLUTE CARRIER FAMILY 13 MEMBER"/>
    <property type="match status" value="1"/>
</dbReference>
<organism evidence="8 9">
    <name type="scientific">Goodea atripinnis</name>
    <dbReference type="NCBI Taxonomy" id="208336"/>
    <lineage>
        <taxon>Eukaryota</taxon>
        <taxon>Metazoa</taxon>
        <taxon>Chordata</taxon>
        <taxon>Craniata</taxon>
        <taxon>Vertebrata</taxon>
        <taxon>Euteleostomi</taxon>
        <taxon>Actinopterygii</taxon>
        <taxon>Neopterygii</taxon>
        <taxon>Teleostei</taxon>
        <taxon>Neoteleostei</taxon>
        <taxon>Acanthomorphata</taxon>
        <taxon>Ovalentaria</taxon>
        <taxon>Atherinomorphae</taxon>
        <taxon>Cyprinodontiformes</taxon>
        <taxon>Goodeidae</taxon>
        <taxon>Goodea</taxon>
    </lineage>
</organism>
<evidence type="ECO:0000256" key="1">
    <source>
        <dbReference type="ARBA" id="ARBA00004141"/>
    </source>
</evidence>
<comment type="caution">
    <text evidence="8">The sequence shown here is derived from an EMBL/GenBank/DDBJ whole genome shotgun (WGS) entry which is preliminary data.</text>
</comment>
<evidence type="ECO:0000256" key="6">
    <source>
        <dbReference type="ARBA" id="ARBA00023201"/>
    </source>
</evidence>
<comment type="subcellular location">
    <subcellularLocation>
        <location evidence="1">Membrane</location>
        <topology evidence="1">Multi-pass membrane protein</topology>
    </subcellularLocation>
</comment>
<keyword evidence="5 7" id="KW-0472">Membrane</keyword>
<feature type="transmembrane region" description="Helical" evidence="7">
    <location>
        <begin position="40"/>
        <end position="62"/>
    </location>
</feature>
<evidence type="ECO:0000256" key="4">
    <source>
        <dbReference type="ARBA" id="ARBA00022989"/>
    </source>
</evidence>
<gene>
    <name evidence="8" type="ORF">GOODEAATRI_013328</name>
</gene>
<dbReference type="InterPro" id="IPR001898">
    <property type="entry name" value="SLC13A/DASS"/>
</dbReference>
<keyword evidence="4 7" id="KW-1133">Transmembrane helix</keyword>
<comment type="similarity">
    <text evidence="2">Belongs to the SLC13A/DASS transporter (TC 2.A.47) family. NADC subfamily.</text>
</comment>
<evidence type="ECO:0008006" key="10">
    <source>
        <dbReference type="Google" id="ProtNLM"/>
    </source>
</evidence>
<evidence type="ECO:0000313" key="9">
    <source>
        <dbReference type="Proteomes" id="UP001476798"/>
    </source>
</evidence>
<dbReference type="Proteomes" id="UP001476798">
    <property type="component" value="Unassembled WGS sequence"/>
</dbReference>